<dbReference type="InterPro" id="IPR004165">
    <property type="entry name" value="CoA_trans_fam_I"/>
</dbReference>
<dbReference type="Proteomes" id="UP001497444">
    <property type="component" value="Unassembled WGS sequence"/>
</dbReference>
<dbReference type="InterPro" id="IPR012792">
    <property type="entry name" value="3-oxoacid_CoA-transf_A"/>
</dbReference>
<evidence type="ECO:0000256" key="6">
    <source>
        <dbReference type="ARBA" id="ARBA00023128"/>
    </source>
</evidence>
<name>A0ABP0VEM5_9BRYO</name>
<keyword evidence="9" id="KW-1185">Reference proteome</keyword>
<dbReference type="PROSITE" id="PS01274">
    <property type="entry name" value="COA_TRANSF_2"/>
    <property type="match status" value="1"/>
</dbReference>
<dbReference type="EC" id="2.8.3.5" evidence="7"/>
<comment type="similarity">
    <text evidence="3 7">Belongs to the 3-oxoacid CoA-transferase family.</text>
</comment>
<dbReference type="InterPro" id="IPR004163">
    <property type="entry name" value="CoA_transf_BS"/>
</dbReference>
<accession>A0ABP0VEM5</accession>
<evidence type="ECO:0000256" key="4">
    <source>
        <dbReference type="ARBA" id="ARBA00022679"/>
    </source>
</evidence>
<comment type="pathway">
    <text evidence="2 7">Ketone metabolism; succinyl-CoA degradation; acetoacetyl-CoA from succinyl-CoA: step 1/1.</text>
</comment>
<evidence type="ECO:0000313" key="9">
    <source>
        <dbReference type="Proteomes" id="UP001497444"/>
    </source>
</evidence>
<dbReference type="Gene3D" id="3.40.1080.10">
    <property type="entry name" value="Glutaconate Coenzyme A-transferase"/>
    <property type="match status" value="2"/>
</dbReference>
<dbReference type="InterPro" id="IPR014388">
    <property type="entry name" value="3-oxoacid_CoA-transferase"/>
</dbReference>
<evidence type="ECO:0000256" key="5">
    <source>
        <dbReference type="ARBA" id="ARBA00022946"/>
    </source>
</evidence>
<dbReference type="PROSITE" id="PS01273">
    <property type="entry name" value="COA_TRANSF_1"/>
    <property type="match status" value="1"/>
</dbReference>
<dbReference type="InterPro" id="IPR004164">
    <property type="entry name" value="CoA_transf_AS"/>
</dbReference>
<dbReference type="NCBIfam" id="TIGR02429">
    <property type="entry name" value="pcaI_scoA_fam"/>
    <property type="match status" value="1"/>
</dbReference>
<sequence length="526" mass="57805">MISMRLSTNNIKSLSKTIFFNKVLSVRNSIVAQLSTTSERSAKLCANALEAIEDIKDGSKILVGGFGLCGIPENCISALTTKGVKDLTIVSNNAGVDDFGLGLLLKTKQIKRMISSYVGENKEFAKQYLTGDLELEFVPQGTLAERIRAKASGIPAFFTPTGHQTLIHLGGAPVKYNKDKSVAIYSKKKEERVFNGKHYVMEEAIDADFGLIKAWKADKAGNLLFRMTASNFNPPMCKAADISIVEVEEIVEIGEIPPDQVHIPGIYVNKFFKGEKFIKRIERLKTRKRESEMNNNIDKSNLNEIQSRERIVKRAALELKHGMFVNLGIGIPVLVTNFIPKGVEINFHSENGIIGMGPYPYEEDVDADLINASKEPVTVLPGASFFPSDESFNIIRGGHLDVTMLGAMQVSKDGDLANWMIPGKLVKGMGGAMDLVSSFISGTRVIITMEHNNKDGEPKIVESCTLPITGKNCIDMIITEKAVFKVDDGLTLIEIADNINMQQLIESTGCQFKVSPDLKPMQQVVV</sequence>
<comment type="function">
    <text evidence="7">Key enzyme for ketone body catabolism. Transfers the CoA moiety from succinate to acetoacetate. Formation of the enzyme-CoA intermediate proceeds via an unstable anhydride species formed between the carboxylate groups of the enzyme and substrate.</text>
</comment>
<dbReference type="PIRSF" id="PIRSF000858">
    <property type="entry name" value="SCOT-t"/>
    <property type="match status" value="1"/>
</dbReference>
<dbReference type="EMBL" id="CAXAQS010000601">
    <property type="protein sequence ID" value="CAK9252313.1"/>
    <property type="molecule type" value="Genomic_DNA"/>
</dbReference>
<evidence type="ECO:0000256" key="2">
    <source>
        <dbReference type="ARBA" id="ARBA00004753"/>
    </source>
</evidence>
<comment type="subcellular location">
    <subcellularLocation>
        <location evidence="1">Mitochondrion</location>
    </subcellularLocation>
</comment>
<dbReference type="PANTHER" id="PTHR13707:SF23">
    <property type="entry name" value="SUCCINYL-COA:3-KETOACID-COENZYME A TRANSFERASE"/>
    <property type="match status" value="1"/>
</dbReference>
<comment type="catalytic activity">
    <reaction evidence="7">
        <text>a 3-oxo acid + succinyl-CoA = a 3-oxoacyl-CoA + succinate</text>
        <dbReference type="Rhea" id="RHEA:24564"/>
        <dbReference type="ChEBI" id="CHEBI:30031"/>
        <dbReference type="ChEBI" id="CHEBI:35973"/>
        <dbReference type="ChEBI" id="CHEBI:57292"/>
        <dbReference type="ChEBI" id="CHEBI:90726"/>
        <dbReference type="EC" id="2.8.3.5"/>
    </reaction>
</comment>
<dbReference type="InterPro" id="IPR037171">
    <property type="entry name" value="NagB/RpiA_transferase-like"/>
</dbReference>
<dbReference type="Pfam" id="PF01144">
    <property type="entry name" value="CoA_trans"/>
    <property type="match status" value="2"/>
</dbReference>
<evidence type="ECO:0000256" key="7">
    <source>
        <dbReference type="PIRNR" id="PIRNR000858"/>
    </source>
</evidence>
<dbReference type="SMART" id="SM00882">
    <property type="entry name" value="CoA_trans"/>
    <property type="match status" value="2"/>
</dbReference>
<comment type="caution">
    <text evidence="8">The sequence shown here is derived from an EMBL/GenBank/DDBJ whole genome shotgun (WGS) entry which is preliminary data.</text>
</comment>
<keyword evidence="5" id="KW-0809">Transit peptide</keyword>
<gene>
    <name evidence="8" type="ORF">CSSPJE1EN1_LOCUS27691</name>
</gene>
<organism evidence="8 9">
    <name type="scientific">Sphagnum jensenii</name>
    <dbReference type="NCBI Taxonomy" id="128206"/>
    <lineage>
        <taxon>Eukaryota</taxon>
        <taxon>Viridiplantae</taxon>
        <taxon>Streptophyta</taxon>
        <taxon>Embryophyta</taxon>
        <taxon>Bryophyta</taxon>
        <taxon>Sphagnophytina</taxon>
        <taxon>Sphagnopsida</taxon>
        <taxon>Sphagnales</taxon>
        <taxon>Sphagnaceae</taxon>
        <taxon>Sphagnum</taxon>
    </lineage>
</organism>
<keyword evidence="6 7" id="KW-0496">Mitochondrion</keyword>
<protein>
    <recommendedName>
        <fullName evidence="7">Succinyl-CoA:3-ketoacid-coenzyme A transferase</fullName>
        <ecNumber evidence="7">2.8.3.5</ecNumber>
    </recommendedName>
</protein>
<evidence type="ECO:0000313" key="8">
    <source>
        <dbReference type="EMBL" id="CAK9252313.1"/>
    </source>
</evidence>
<evidence type="ECO:0000256" key="3">
    <source>
        <dbReference type="ARBA" id="ARBA00007154"/>
    </source>
</evidence>
<keyword evidence="4 7" id="KW-0808">Transferase</keyword>
<dbReference type="NCBIfam" id="TIGR02428">
    <property type="entry name" value="pcaJ_scoB_fam"/>
    <property type="match status" value="1"/>
</dbReference>
<dbReference type="PANTHER" id="PTHR13707">
    <property type="entry name" value="KETOACID-COENZYME A TRANSFERASE"/>
    <property type="match status" value="1"/>
</dbReference>
<proteinExistence type="inferred from homology"/>
<evidence type="ECO:0000256" key="1">
    <source>
        <dbReference type="ARBA" id="ARBA00004173"/>
    </source>
</evidence>
<dbReference type="SUPFAM" id="SSF100950">
    <property type="entry name" value="NagB/RpiA/CoA transferase-like"/>
    <property type="match status" value="2"/>
</dbReference>
<reference evidence="8" key="1">
    <citation type="submission" date="2024-02" db="EMBL/GenBank/DDBJ databases">
        <authorList>
            <consortium name="ELIXIR-Norway"/>
            <consortium name="Elixir Norway"/>
        </authorList>
    </citation>
    <scope>NUCLEOTIDE SEQUENCE</scope>
</reference>
<dbReference type="InterPro" id="IPR012791">
    <property type="entry name" value="3-oxoacid_CoA-transf_B"/>
</dbReference>